<evidence type="ECO:0000256" key="7">
    <source>
        <dbReference type="ARBA" id="ARBA00022833"/>
    </source>
</evidence>
<evidence type="ECO:0000256" key="5">
    <source>
        <dbReference type="ARBA" id="ARBA00022729"/>
    </source>
</evidence>
<dbReference type="GO" id="GO:0008270">
    <property type="term" value="F:zinc ion binding"/>
    <property type="evidence" value="ECO:0007669"/>
    <property type="project" value="InterPro"/>
</dbReference>
<dbReference type="GO" id="GO:0034480">
    <property type="term" value="F:phosphatidylcholine phospholipase C activity"/>
    <property type="evidence" value="ECO:0007669"/>
    <property type="project" value="UniProtKB-EC"/>
</dbReference>
<keyword evidence="3" id="KW-0964">Secreted</keyword>
<dbReference type="Pfam" id="PF00882">
    <property type="entry name" value="Zn_dep_PLPC"/>
    <property type="match status" value="1"/>
</dbReference>
<keyword evidence="7" id="KW-0862">Zinc</keyword>
<keyword evidence="12" id="KW-1185">Reference proteome</keyword>
<keyword evidence="6" id="KW-0378">Hydrolase</keyword>
<dbReference type="STRING" id="29364.SAMN04487772_102218"/>
<reference evidence="11 12" key="1">
    <citation type="submission" date="2016-10" db="EMBL/GenBank/DDBJ databases">
        <authorList>
            <person name="de Groot N.N."/>
        </authorList>
    </citation>
    <scope>NUCLEOTIDE SEQUENCE [LARGE SCALE GENOMIC DNA]</scope>
    <source>
        <strain evidence="11 12">DSM 1801</strain>
    </source>
</reference>
<accession>A0A1H9YVZ9</accession>
<dbReference type="EC" id="3.1.4.3" evidence="1"/>
<evidence type="ECO:0000256" key="6">
    <source>
        <dbReference type="ARBA" id="ARBA00022801"/>
    </source>
</evidence>
<dbReference type="Proteomes" id="UP000199800">
    <property type="component" value="Unassembled WGS sequence"/>
</dbReference>
<dbReference type="InterPro" id="IPR029002">
    <property type="entry name" value="PLPC/GPLD1"/>
</dbReference>
<evidence type="ECO:0000313" key="11">
    <source>
        <dbReference type="EMBL" id="SES73387.1"/>
    </source>
</evidence>
<feature type="domain" description="Zn-dependent PLC" evidence="10">
    <location>
        <begin position="49"/>
        <end position="274"/>
    </location>
</feature>
<evidence type="ECO:0000256" key="3">
    <source>
        <dbReference type="ARBA" id="ARBA00022525"/>
    </source>
</evidence>
<dbReference type="InterPro" id="IPR001531">
    <property type="entry name" value="Zn_PLipaseC"/>
</dbReference>
<name>A0A1H9YVZ9_9FIRM</name>
<dbReference type="CDD" id="cd11009">
    <property type="entry name" value="Zn_dep_PLPC"/>
    <property type="match status" value="1"/>
</dbReference>
<evidence type="ECO:0000256" key="9">
    <source>
        <dbReference type="SAM" id="SignalP"/>
    </source>
</evidence>
<keyword evidence="4" id="KW-0479">Metal-binding</keyword>
<dbReference type="EMBL" id="FOHN01000002">
    <property type="protein sequence ID" value="SES73387.1"/>
    <property type="molecule type" value="Genomic_DNA"/>
</dbReference>
<dbReference type="PROSITE" id="PS51346">
    <property type="entry name" value="PROKAR_ZN_DEPEND_PLPC_2"/>
    <property type="match status" value="1"/>
</dbReference>
<feature type="chain" id="PRO_5011738234" description="Phospholipase C" evidence="9">
    <location>
        <begin position="32"/>
        <end position="274"/>
    </location>
</feature>
<dbReference type="PRINTS" id="PR00479">
    <property type="entry name" value="PRPHPHLPASEC"/>
</dbReference>
<organism evidence="11 12">
    <name type="scientific">[Clostridium] polysaccharolyticum</name>
    <dbReference type="NCBI Taxonomy" id="29364"/>
    <lineage>
        <taxon>Bacteria</taxon>
        <taxon>Bacillati</taxon>
        <taxon>Bacillota</taxon>
        <taxon>Clostridia</taxon>
        <taxon>Lachnospirales</taxon>
        <taxon>Lachnospiraceae</taxon>
    </lineage>
</organism>
<dbReference type="OrthoDB" id="1937927at2"/>
<evidence type="ECO:0000259" key="10">
    <source>
        <dbReference type="PROSITE" id="PS51346"/>
    </source>
</evidence>
<feature type="signal peptide" evidence="9">
    <location>
        <begin position="1"/>
        <end position="31"/>
    </location>
</feature>
<dbReference type="SUPFAM" id="SSF48537">
    <property type="entry name" value="Phospholipase C/P1 nuclease"/>
    <property type="match status" value="1"/>
</dbReference>
<evidence type="ECO:0000256" key="1">
    <source>
        <dbReference type="ARBA" id="ARBA00012018"/>
    </source>
</evidence>
<protein>
    <recommendedName>
        <fullName evidence="2">Phospholipase C</fullName>
        <ecNumber evidence="1">3.1.4.3</ecNumber>
    </recommendedName>
    <alternativeName>
        <fullName evidence="8">Phosphatidylcholine cholinephosphohydrolase</fullName>
    </alternativeName>
</protein>
<evidence type="ECO:0000256" key="2">
    <source>
        <dbReference type="ARBA" id="ARBA00018391"/>
    </source>
</evidence>
<gene>
    <name evidence="11" type="ORF">SAMN04487772_102218</name>
</gene>
<keyword evidence="5 9" id="KW-0732">Signal</keyword>
<dbReference type="AlphaFoldDB" id="A0A1H9YVZ9"/>
<dbReference type="Gene3D" id="1.10.575.10">
    <property type="entry name" value="P1 Nuclease"/>
    <property type="match status" value="1"/>
</dbReference>
<dbReference type="InterPro" id="IPR008947">
    <property type="entry name" value="PLipase_C/P1_nuclease_dom_sf"/>
</dbReference>
<sequence length="274" mass="31159">MKRYMKKLTACMLVSIMLCFCFMGTVTQAKGATIDAKGYLQKYLKTHSREAKPMFKSGGSTHTHQYIVTQALAVLRKDKGYTSLNQSANMNVLKTYTDWPDKVGNETDNLTFSGHFYNPYTEKTWTGSKSKTAMTRAMGYFNEALEQVQLGNMSEALIKIGKGTHYVSDLNEPHHASNLTAVLSNHSEFEKFVDENRTSFYIKGNTIDPYYYQETKEVPMSQILRNGAYYAYDLKYMAQEEETYFEAGNLSVQHAIINVVQYLYAFGVEAGIYS</sequence>
<evidence type="ECO:0000256" key="8">
    <source>
        <dbReference type="ARBA" id="ARBA00031285"/>
    </source>
</evidence>
<dbReference type="RefSeq" id="WP_092475836.1">
    <property type="nucleotide sequence ID" value="NZ_FOHN01000002.1"/>
</dbReference>
<evidence type="ECO:0000313" key="12">
    <source>
        <dbReference type="Proteomes" id="UP000199800"/>
    </source>
</evidence>
<evidence type="ECO:0000256" key="4">
    <source>
        <dbReference type="ARBA" id="ARBA00022723"/>
    </source>
</evidence>
<dbReference type="SMART" id="SM00770">
    <property type="entry name" value="Zn_dep_PLPC"/>
    <property type="match status" value="1"/>
</dbReference>
<proteinExistence type="predicted"/>